<dbReference type="SMART" id="SM01117">
    <property type="entry name" value="Cyt-b5"/>
    <property type="match status" value="1"/>
</dbReference>
<keyword evidence="4 8" id="KW-0479">Metal-binding</keyword>
<dbReference type="PROSITE" id="PS00191">
    <property type="entry name" value="CYTOCHROME_B5_1"/>
    <property type="match status" value="1"/>
</dbReference>
<keyword evidence="11" id="KW-1185">Reference proteome</keyword>
<keyword evidence="6" id="KW-0472">Membrane</keyword>
<evidence type="ECO:0000256" key="8">
    <source>
        <dbReference type="RuleBase" id="RU362121"/>
    </source>
</evidence>
<dbReference type="Pfam" id="PF00173">
    <property type="entry name" value="Cyt-b5"/>
    <property type="match status" value="1"/>
</dbReference>
<comment type="caution">
    <text evidence="10">The sequence shown here is derived from an EMBL/GenBank/DDBJ whole genome shotgun (WGS) entry which is preliminary data.</text>
</comment>
<dbReference type="SUPFAM" id="SSF55856">
    <property type="entry name" value="Cytochrome b5-like heme/steroid binding domain"/>
    <property type="match status" value="1"/>
</dbReference>
<dbReference type="InterPro" id="IPR001199">
    <property type="entry name" value="Cyt_B5-like_heme/steroid-bd"/>
</dbReference>
<comment type="similarity">
    <text evidence="7 8">Belongs to the cytochrome b5 family.</text>
</comment>
<reference evidence="10" key="1">
    <citation type="submission" date="2022-03" db="EMBL/GenBank/DDBJ databases">
        <title>A functionally conserved STORR gene fusion in Papaver species that diverged 16.8 million years ago.</title>
        <authorList>
            <person name="Catania T."/>
        </authorList>
    </citation>
    <scope>NUCLEOTIDE SEQUENCE</scope>
    <source>
        <strain evidence="10">S-191538</strain>
    </source>
</reference>
<accession>A0AA41SHZ0</accession>
<evidence type="ECO:0000256" key="7">
    <source>
        <dbReference type="ARBA" id="ARBA00038168"/>
    </source>
</evidence>
<evidence type="ECO:0000259" key="9">
    <source>
        <dbReference type="PROSITE" id="PS50255"/>
    </source>
</evidence>
<organism evidence="10 11">
    <name type="scientific">Papaver nudicaule</name>
    <name type="common">Iceland poppy</name>
    <dbReference type="NCBI Taxonomy" id="74823"/>
    <lineage>
        <taxon>Eukaryota</taxon>
        <taxon>Viridiplantae</taxon>
        <taxon>Streptophyta</taxon>
        <taxon>Embryophyta</taxon>
        <taxon>Tracheophyta</taxon>
        <taxon>Spermatophyta</taxon>
        <taxon>Magnoliopsida</taxon>
        <taxon>Ranunculales</taxon>
        <taxon>Papaveraceae</taxon>
        <taxon>Papaveroideae</taxon>
        <taxon>Papaver</taxon>
    </lineage>
</organism>
<name>A0AA41SHZ0_PAPNU</name>
<evidence type="ECO:0000256" key="5">
    <source>
        <dbReference type="ARBA" id="ARBA00023004"/>
    </source>
</evidence>
<dbReference type="Proteomes" id="UP001177140">
    <property type="component" value="Unassembled WGS sequence"/>
</dbReference>
<evidence type="ECO:0000256" key="2">
    <source>
        <dbReference type="ARBA" id="ARBA00022617"/>
    </source>
</evidence>
<dbReference type="PANTHER" id="PTHR19359:SF144">
    <property type="entry name" value="CYTOCHROME B5"/>
    <property type="match status" value="1"/>
</dbReference>
<dbReference type="GO" id="GO:0020037">
    <property type="term" value="F:heme binding"/>
    <property type="evidence" value="ECO:0007669"/>
    <property type="project" value="UniProtKB-UniRule"/>
</dbReference>
<feature type="domain" description="Cytochrome b5 heme-binding" evidence="9">
    <location>
        <begin position="1"/>
        <end position="77"/>
    </location>
</feature>
<keyword evidence="3" id="KW-0812">Transmembrane</keyword>
<proteinExistence type="inferred from homology"/>
<gene>
    <name evidence="10" type="ORF">MKW94_026905</name>
</gene>
<evidence type="ECO:0000256" key="4">
    <source>
        <dbReference type="ARBA" id="ARBA00022723"/>
    </source>
</evidence>
<keyword evidence="5 8" id="KW-0408">Iron</keyword>
<dbReference type="InterPro" id="IPR036400">
    <property type="entry name" value="Cyt_B5-like_heme/steroid_sf"/>
</dbReference>
<dbReference type="PANTHER" id="PTHR19359">
    <property type="entry name" value="CYTOCHROME B5"/>
    <property type="match status" value="1"/>
</dbReference>
<sequence>MKIYSYEDLSRHNQIKDCWHLISGKVYDVTQFMNDHPGGDQVLLSTAGKDATEDFDDVGHNESAKEMLVKYYIGEIDSSTISVKPIAQDTTSSFGIKTLQFLVPLMILGLAFSFCCW</sequence>
<dbReference type="AlphaFoldDB" id="A0AA41SHZ0"/>
<evidence type="ECO:0000256" key="6">
    <source>
        <dbReference type="ARBA" id="ARBA00023136"/>
    </source>
</evidence>
<dbReference type="Gene3D" id="3.10.120.10">
    <property type="entry name" value="Cytochrome b5-like heme/steroid binding domain"/>
    <property type="match status" value="1"/>
</dbReference>
<evidence type="ECO:0000256" key="3">
    <source>
        <dbReference type="ARBA" id="ARBA00022692"/>
    </source>
</evidence>
<keyword evidence="2 8" id="KW-0349">Heme</keyword>
<dbReference type="PRINTS" id="PR00363">
    <property type="entry name" value="CYTOCHROMEB5"/>
</dbReference>
<dbReference type="EMBL" id="JAJJMA010165883">
    <property type="protein sequence ID" value="MCL7036254.1"/>
    <property type="molecule type" value="Genomic_DNA"/>
</dbReference>
<dbReference type="PROSITE" id="PS50255">
    <property type="entry name" value="CYTOCHROME_B5_2"/>
    <property type="match status" value="1"/>
</dbReference>
<evidence type="ECO:0000256" key="1">
    <source>
        <dbReference type="ARBA" id="ARBA00004370"/>
    </source>
</evidence>
<evidence type="ECO:0000313" key="11">
    <source>
        <dbReference type="Proteomes" id="UP001177140"/>
    </source>
</evidence>
<dbReference type="InterPro" id="IPR050668">
    <property type="entry name" value="Cytochrome_b5"/>
</dbReference>
<dbReference type="GO" id="GO:0046872">
    <property type="term" value="F:metal ion binding"/>
    <property type="evidence" value="ECO:0007669"/>
    <property type="project" value="UniProtKB-UniRule"/>
</dbReference>
<dbReference type="FunFam" id="3.10.120.10:FF:000002">
    <property type="entry name" value="Cytochrome b5 type B"/>
    <property type="match status" value="1"/>
</dbReference>
<dbReference type="GO" id="GO:0016020">
    <property type="term" value="C:membrane"/>
    <property type="evidence" value="ECO:0007669"/>
    <property type="project" value="UniProtKB-SubCell"/>
</dbReference>
<protein>
    <recommendedName>
        <fullName evidence="9">Cytochrome b5 heme-binding domain-containing protein</fullName>
    </recommendedName>
</protein>
<comment type="subcellular location">
    <subcellularLocation>
        <location evidence="1">Membrane</location>
    </subcellularLocation>
</comment>
<evidence type="ECO:0000313" key="10">
    <source>
        <dbReference type="EMBL" id="MCL7036254.1"/>
    </source>
</evidence>
<dbReference type="InterPro" id="IPR018506">
    <property type="entry name" value="Cyt_B5_heme-BS"/>
</dbReference>